<reference evidence="1" key="1">
    <citation type="journal article" date="2020" name="Stud. Mycol.">
        <title>101 Dothideomycetes genomes: a test case for predicting lifestyles and emergence of pathogens.</title>
        <authorList>
            <person name="Haridas S."/>
            <person name="Albert R."/>
            <person name="Binder M."/>
            <person name="Bloem J."/>
            <person name="Labutti K."/>
            <person name="Salamov A."/>
            <person name="Andreopoulos B."/>
            <person name="Baker S."/>
            <person name="Barry K."/>
            <person name="Bills G."/>
            <person name="Bluhm B."/>
            <person name="Cannon C."/>
            <person name="Castanera R."/>
            <person name="Culley D."/>
            <person name="Daum C."/>
            <person name="Ezra D."/>
            <person name="Gonzalez J."/>
            <person name="Henrissat B."/>
            <person name="Kuo A."/>
            <person name="Liang C."/>
            <person name="Lipzen A."/>
            <person name="Lutzoni F."/>
            <person name="Magnuson J."/>
            <person name="Mondo S."/>
            <person name="Nolan M."/>
            <person name="Ohm R."/>
            <person name="Pangilinan J."/>
            <person name="Park H.-J."/>
            <person name="Ramirez L."/>
            <person name="Alfaro M."/>
            <person name="Sun H."/>
            <person name="Tritt A."/>
            <person name="Yoshinaga Y."/>
            <person name="Zwiers L.-H."/>
            <person name="Turgeon B."/>
            <person name="Goodwin S."/>
            <person name="Spatafora J."/>
            <person name="Crous P."/>
            <person name="Grigoriev I."/>
        </authorList>
    </citation>
    <scope>NUCLEOTIDE SEQUENCE</scope>
    <source>
        <strain evidence="1">CBS 183.55</strain>
    </source>
</reference>
<dbReference type="RefSeq" id="XP_033447876.1">
    <property type="nucleotide sequence ID" value="XM_033592841.1"/>
</dbReference>
<gene>
    <name evidence="1" type="ORF">M421DRAFT_421469</name>
</gene>
<dbReference type="Proteomes" id="UP000800082">
    <property type="component" value="Unassembled WGS sequence"/>
</dbReference>
<evidence type="ECO:0000313" key="2">
    <source>
        <dbReference type="Proteomes" id="UP000800082"/>
    </source>
</evidence>
<organism evidence="1 2">
    <name type="scientific">Didymella exigua CBS 183.55</name>
    <dbReference type="NCBI Taxonomy" id="1150837"/>
    <lineage>
        <taxon>Eukaryota</taxon>
        <taxon>Fungi</taxon>
        <taxon>Dikarya</taxon>
        <taxon>Ascomycota</taxon>
        <taxon>Pezizomycotina</taxon>
        <taxon>Dothideomycetes</taxon>
        <taxon>Pleosporomycetidae</taxon>
        <taxon>Pleosporales</taxon>
        <taxon>Pleosporineae</taxon>
        <taxon>Didymellaceae</taxon>
        <taxon>Didymella</taxon>
    </lineage>
</organism>
<evidence type="ECO:0000313" key="1">
    <source>
        <dbReference type="EMBL" id="KAF1927624.1"/>
    </source>
</evidence>
<dbReference type="GeneID" id="54350509"/>
<protein>
    <submittedName>
        <fullName evidence="1">Uncharacterized protein</fullName>
    </submittedName>
</protein>
<dbReference type="EMBL" id="ML978971">
    <property type="protein sequence ID" value="KAF1927624.1"/>
    <property type="molecule type" value="Genomic_DNA"/>
</dbReference>
<dbReference type="AlphaFoldDB" id="A0A6A5RKX2"/>
<keyword evidence="2" id="KW-1185">Reference proteome</keyword>
<sequence>MDLYILADKYGMRSFIDATTNHLDTLLHDSEDVAILKAAIHHHYNSGPETNSMLGKHITSALVEPNWKHLTSDYFETTAISFKSFATDFALALERSGHLELDDVKCANWDSGHINWVDIHQVRSMGNNGVHCNLCGTAIDILKSQMISAFAGRLRA</sequence>
<name>A0A6A5RKX2_9PLEO</name>
<proteinExistence type="predicted"/>
<accession>A0A6A5RKX2</accession>